<accession>A0A5J5GHU8</accession>
<proteinExistence type="predicted"/>
<dbReference type="Proteomes" id="UP000367750">
    <property type="component" value="Unassembled WGS sequence"/>
</dbReference>
<dbReference type="RefSeq" id="WP_150456572.1">
    <property type="nucleotide sequence ID" value="NZ_VYKK01000004.1"/>
</dbReference>
<comment type="caution">
    <text evidence="1">The sequence shown here is derived from an EMBL/GenBank/DDBJ whole genome shotgun (WGS) entry which is preliminary data.</text>
</comment>
<dbReference type="EMBL" id="VYKK01000004">
    <property type="protein sequence ID" value="KAA9007282.1"/>
    <property type="molecule type" value="Genomic_DNA"/>
</dbReference>
<sequence>MNKHQREQTIKEKEDFNNQCFDSMMNSLFDIANELHDRLNEDVELTEAEATFLQSFDTYIDSACELIEIEEGNESEIMTQEEFDKGYKEPVDLDEVHAALKRFINGKARLSIPASPDDDDMLVSRLMDEVKRYRELGEIKNIRENNNVIQFNTMSEKDRKESLASMYEDEEK</sequence>
<reference evidence="1 2" key="1">
    <citation type="submission" date="2019-09" db="EMBL/GenBank/DDBJ databases">
        <title>Bacillus ochoae sp. nov., Paenibacillus whitsoniae sp. nov., Paenibacillus spiritus sp. nov. Isolated from the Mars Exploration Rover during spacecraft assembly.</title>
        <authorList>
            <person name="Seuylemezian A."/>
            <person name="Vaishampayan P."/>
        </authorList>
    </citation>
    <scope>NUCLEOTIDE SEQUENCE [LARGE SCALE GENOMIC DNA]</scope>
    <source>
        <strain evidence="1 2">MER_111</strain>
    </source>
</reference>
<protein>
    <submittedName>
        <fullName evidence="1">Uncharacterized protein</fullName>
    </submittedName>
</protein>
<evidence type="ECO:0000313" key="2">
    <source>
        <dbReference type="Proteomes" id="UP000367750"/>
    </source>
</evidence>
<gene>
    <name evidence="1" type="ORF">F4V43_02000</name>
</gene>
<dbReference type="AlphaFoldDB" id="A0A5J5GHU8"/>
<evidence type="ECO:0000313" key="1">
    <source>
        <dbReference type="EMBL" id="KAA9007282.1"/>
    </source>
</evidence>
<name>A0A5J5GHU8_9BACL</name>
<dbReference type="OrthoDB" id="2666672at2"/>
<keyword evidence="2" id="KW-1185">Reference proteome</keyword>
<organism evidence="1 2">
    <name type="scientific">Paenibacillus spiritus</name>
    <dbReference type="NCBI Taxonomy" id="2496557"/>
    <lineage>
        <taxon>Bacteria</taxon>
        <taxon>Bacillati</taxon>
        <taxon>Bacillota</taxon>
        <taxon>Bacilli</taxon>
        <taxon>Bacillales</taxon>
        <taxon>Paenibacillaceae</taxon>
        <taxon>Paenibacillus</taxon>
    </lineage>
</organism>